<gene>
    <name evidence="2" type="ORF">IQ19_04994</name>
</gene>
<dbReference type="InterPro" id="IPR011059">
    <property type="entry name" value="Metal-dep_hydrolase_composite"/>
</dbReference>
<accession>A0A562J7Y1</accession>
<dbReference type="SUPFAM" id="SSF51556">
    <property type="entry name" value="Metallo-dependent hydrolases"/>
    <property type="match status" value="1"/>
</dbReference>
<dbReference type="RefSeq" id="WP_158638899.1">
    <property type="nucleotide sequence ID" value="NZ_CBCSDC010000032.1"/>
</dbReference>
<dbReference type="InterPro" id="IPR032466">
    <property type="entry name" value="Metal_Hydrolase"/>
</dbReference>
<comment type="caution">
    <text evidence="2">The sequence shown here is derived from an EMBL/GenBank/DDBJ whole genome shotgun (WGS) entry which is preliminary data.</text>
</comment>
<dbReference type="Pfam" id="PF07969">
    <property type="entry name" value="Amidohydro_3"/>
    <property type="match status" value="1"/>
</dbReference>
<evidence type="ECO:0000313" key="2">
    <source>
        <dbReference type="EMBL" id="TWH79247.1"/>
    </source>
</evidence>
<dbReference type="Proteomes" id="UP000318667">
    <property type="component" value="Unassembled WGS sequence"/>
</dbReference>
<dbReference type="GO" id="GO:0016810">
    <property type="term" value="F:hydrolase activity, acting on carbon-nitrogen (but not peptide) bonds"/>
    <property type="evidence" value="ECO:0007669"/>
    <property type="project" value="InterPro"/>
</dbReference>
<dbReference type="InterPro" id="IPR050378">
    <property type="entry name" value="Metallo-dep_Hydrolases_sf"/>
</dbReference>
<dbReference type="SUPFAM" id="SSF51338">
    <property type="entry name" value="Composite domain of metallo-dependent hydrolases"/>
    <property type="match status" value="1"/>
</dbReference>
<dbReference type="EMBL" id="VLKI01000024">
    <property type="protein sequence ID" value="TWH79247.1"/>
    <property type="molecule type" value="Genomic_DNA"/>
</dbReference>
<feature type="domain" description="Amidohydrolase 3" evidence="1">
    <location>
        <begin position="351"/>
        <end position="503"/>
    </location>
</feature>
<organism evidence="2 3">
    <name type="scientific">Cytobacillus oceanisediminis</name>
    <dbReference type="NCBI Taxonomy" id="665099"/>
    <lineage>
        <taxon>Bacteria</taxon>
        <taxon>Bacillati</taxon>
        <taxon>Bacillota</taxon>
        <taxon>Bacilli</taxon>
        <taxon>Bacillales</taxon>
        <taxon>Bacillaceae</taxon>
        <taxon>Cytobacillus</taxon>
    </lineage>
</organism>
<keyword evidence="3" id="KW-1185">Reference proteome</keyword>
<dbReference type="AlphaFoldDB" id="A0A562J7Y1"/>
<dbReference type="OrthoDB" id="9775607at2"/>
<evidence type="ECO:0000313" key="3">
    <source>
        <dbReference type="Proteomes" id="UP000318667"/>
    </source>
</evidence>
<dbReference type="PANTHER" id="PTHR11647:SF1">
    <property type="entry name" value="COLLAPSIN RESPONSE MEDIATOR PROTEIN"/>
    <property type="match status" value="1"/>
</dbReference>
<dbReference type="CDD" id="cd01297">
    <property type="entry name" value="D-aminoacylase"/>
    <property type="match status" value="1"/>
</dbReference>
<protein>
    <recommendedName>
        <fullName evidence="1">Amidohydrolase 3 domain-containing protein</fullName>
    </recommendedName>
</protein>
<proteinExistence type="predicted"/>
<dbReference type="Gene3D" id="3.20.20.140">
    <property type="entry name" value="Metal-dependent hydrolases"/>
    <property type="match status" value="2"/>
</dbReference>
<dbReference type="GeneID" id="65406061"/>
<name>A0A562J7Y1_9BACI</name>
<reference evidence="2 3" key="1">
    <citation type="journal article" date="2015" name="Stand. Genomic Sci.">
        <title>Genomic Encyclopedia of Bacterial and Archaeal Type Strains, Phase III: the genomes of soil and plant-associated and newly described type strains.</title>
        <authorList>
            <person name="Whitman W.B."/>
            <person name="Woyke T."/>
            <person name="Klenk H.P."/>
            <person name="Zhou Y."/>
            <person name="Lilburn T.G."/>
            <person name="Beck B.J."/>
            <person name="De Vos P."/>
            <person name="Vandamme P."/>
            <person name="Eisen J.A."/>
            <person name="Garrity G."/>
            <person name="Hugenholtz P."/>
            <person name="Kyrpides N.C."/>
        </authorList>
    </citation>
    <scope>NUCLEOTIDE SEQUENCE [LARGE SCALE GENOMIC DNA]</scope>
    <source>
        <strain evidence="2 3">CGMCC 1.10115</strain>
    </source>
</reference>
<sequence length="651" mass="71008">MKRLSKSFLSLTLSVVLLVGILFVGYPQTGQSKEKSKQEFDLILQGGTIIDGTGSKRYKADIGISDGNIQSIGNLDGASGKSEINVAGKIVSPGFIDMHSHADTDVLTTAKSSLTQGVTTEMISPDGGGPVDLSYMSELEEKGLAINVGSYIGFNSVWEEVVGYDDRRATSEEISDMQSLIETALQKGAWGVSAGLFYAPGNYAKIKEVIDVVSVAEKWRTNFPNHIRNENYHVLEATAETIEIGESAGIVPVITHMKVMGPSNWGKSLETIKMIQDANKRGTFAAADQYPYLASQTGLTAIVPQWIQDGGREEMLKRFADPAMRTQIEEEIHDTIASRVRDAGDVYFPTKQTTLGDIAAEQGVSPGEATMQILEREGNIRTIYFFGHQEDFERILKNPTTAIASDGGATVSSSTHPRRYGTKPRVLGKLVREDGLLSLEEAVQKMTGLPANIIGMVDRGFIAEGMVADITVFDADTVTDKATFDNPKQYAEGIEHVIIDGQFAIKNGEPTGVQVGKALERSYDMPSRPMSFNEAHKVSAKGQLVNDKAHGPKVNIMVEQNADQTQSKAKLQIIDKENNVHIKLDELGFLQTYKGWASFTGTVKLKHSEKSVPVLVTIDEEDPFTGKEAIRIKVGEDYQYSGTLKGKLKVD</sequence>
<dbReference type="PANTHER" id="PTHR11647">
    <property type="entry name" value="HYDRANTOINASE/DIHYDROPYRIMIDINASE FAMILY MEMBER"/>
    <property type="match status" value="1"/>
</dbReference>
<dbReference type="InterPro" id="IPR013108">
    <property type="entry name" value="Amidohydro_3"/>
</dbReference>
<evidence type="ECO:0000259" key="1">
    <source>
        <dbReference type="Pfam" id="PF07969"/>
    </source>
</evidence>